<dbReference type="InterPro" id="IPR010095">
    <property type="entry name" value="Cas12f1-like_TNB"/>
</dbReference>
<dbReference type="GO" id="GO:0003677">
    <property type="term" value="F:DNA binding"/>
    <property type="evidence" value="ECO:0007669"/>
    <property type="project" value="UniProtKB-KW"/>
</dbReference>
<dbReference type="Proteomes" id="UP000076925">
    <property type="component" value="Unassembled WGS sequence"/>
</dbReference>
<evidence type="ECO:0000256" key="3">
    <source>
        <dbReference type="SAM" id="MobiDB-lite"/>
    </source>
</evidence>
<dbReference type="NCBIfam" id="TIGR01766">
    <property type="entry name" value="IS200/IS605 family accessory protein TnpB-like domain"/>
    <property type="match status" value="1"/>
</dbReference>
<reference evidence="4 5" key="1">
    <citation type="journal article" date="2013" name="Genome Biol. Evol.">
        <title>Genomes of Stigonematalean cyanobacteria (subsection V) and the evolution of oxygenic photosynthesis from prokaryotes to plastids.</title>
        <authorList>
            <person name="Dagan T."/>
            <person name="Roettger M."/>
            <person name="Stucken K."/>
            <person name="Landan G."/>
            <person name="Koch R."/>
            <person name="Major P."/>
            <person name="Gould S.B."/>
            <person name="Goremykin V.V."/>
            <person name="Rippka R."/>
            <person name="Tandeau de Marsac N."/>
            <person name="Gugger M."/>
            <person name="Lockhart P.J."/>
            <person name="Allen J.F."/>
            <person name="Brune I."/>
            <person name="Maus I."/>
            <person name="Puhler A."/>
            <person name="Martin W.F."/>
        </authorList>
    </citation>
    <scope>NUCLEOTIDE SEQUENCE [LARGE SCALE GENOMIC DNA]</scope>
    <source>
        <strain evidence="4 5">PCC 7110</strain>
    </source>
</reference>
<evidence type="ECO:0000313" key="5">
    <source>
        <dbReference type="Proteomes" id="UP000076925"/>
    </source>
</evidence>
<dbReference type="RefSeq" id="WP_017741843.1">
    <property type="nucleotide sequence ID" value="NZ_KQ976354.1"/>
</dbReference>
<dbReference type="OrthoDB" id="501956at2"/>
<organism evidence="4 5">
    <name type="scientific">Scytonema hofmannii PCC 7110</name>
    <dbReference type="NCBI Taxonomy" id="128403"/>
    <lineage>
        <taxon>Bacteria</taxon>
        <taxon>Bacillati</taxon>
        <taxon>Cyanobacteriota</taxon>
        <taxon>Cyanophyceae</taxon>
        <taxon>Nostocales</taxon>
        <taxon>Scytonemataceae</taxon>
        <taxon>Scytonema</taxon>
    </lineage>
</organism>
<dbReference type="STRING" id="128403.WA1_19710"/>
<evidence type="ECO:0008006" key="6">
    <source>
        <dbReference type="Google" id="ProtNLM"/>
    </source>
</evidence>
<evidence type="ECO:0000256" key="2">
    <source>
        <dbReference type="SAM" id="Coils"/>
    </source>
</evidence>
<sequence length="563" mass="63679">MSVVTIQTTAFNTNQNRTALDYLEEYGIIFGQATRTAFALRNRIGKTTTKESGLEKTICKELEKRFGISNSEAKNAYNKAASTYSSQVELVDLYIEDNYDRIKEIRQTIKKLEFKLSKAVVSGHESTAKRLKRKIHFKQQKINKLEAKILRLKESKTTGHFTVTFGSSRLFEKQYRLKENGYKNKKEWLEDWRAERSNRSFFIGSKNFASGNQLVRYNAISQTLTITVTPELRAKYGDAVTLHNISFAYGQEWLLTAIEPVKHTSTRKGNDGEKKAASRNGSKQPVTYEIVNKDGEFYVNATLETVDPVTQTFLENGALGIDFNPNSIDWSVIDRHGNLKRHGSIKINVQDKRSAQTKDIIGKAVSEVVRIALRCGVPVVIENLDFAQKKASMKEKSAKYARMLSNMAYSQFTQMIESRCVKSGVELIKVEAAYTSVIGVTKYMAIYGLNSGCAAALVIARRGQNRTERLPKHLDSYFKKPEDKLKSGAWKKVARKIDICGAFKRHKFYSPGIKQVKTNCLLHGTLRQTKTSRRFDTVQVLVTPHIRKKPCAIGIPVLKGLNP</sequence>
<keyword evidence="2" id="KW-0175">Coiled coil</keyword>
<keyword evidence="1" id="KW-0238">DNA-binding</keyword>
<comment type="caution">
    <text evidence="4">The sequence shown here is derived from an EMBL/GenBank/DDBJ whole genome shotgun (WGS) entry which is preliminary data.</text>
</comment>
<evidence type="ECO:0000256" key="1">
    <source>
        <dbReference type="ARBA" id="ARBA00023125"/>
    </source>
</evidence>
<feature type="coiled-coil region" evidence="2">
    <location>
        <begin position="128"/>
        <end position="155"/>
    </location>
</feature>
<proteinExistence type="predicted"/>
<keyword evidence="5" id="KW-1185">Reference proteome</keyword>
<dbReference type="AlphaFoldDB" id="A0A139XC62"/>
<accession>A0A139XC62</accession>
<evidence type="ECO:0000313" key="4">
    <source>
        <dbReference type="EMBL" id="KYC42212.1"/>
    </source>
</evidence>
<feature type="region of interest" description="Disordered" evidence="3">
    <location>
        <begin position="264"/>
        <end position="283"/>
    </location>
</feature>
<gene>
    <name evidence="4" type="ORF">WA1_19710</name>
</gene>
<protein>
    <recommendedName>
        <fullName evidence="6">Transposase</fullName>
    </recommendedName>
</protein>
<dbReference type="EMBL" id="ANNX02000020">
    <property type="protein sequence ID" value="KYC42212.1"/>
    <property type="molecule type" value="Genomic_DNA"/>
</dbReference>
<name>A0A139XC62_9CYAN</name>